<feature type="domain" description="Thioredoxin" evidence="1">
    <location>
        <begin position="4"/>
        <end position="111"/>
    </location>
</feature>
<sequence length="387" mass="42668">MESSPPLALANEAKVRAALGQPTSVVLLNFSAQWCQPCSAFAPVLASLKAIGADKLTVLKVDIDACPELATKFGIRSIPITLLLRDGVEQDRMSGARSLSAALSWLTERNVMLGTSPVNLASSAPPPSLSGAFYGDASLREFLLKRLYRHMEQGQVQARFAPGWHGDNGTLSCALVHHSAPEVFERVTGLPYALACALEFLVLETVDQTRPILDALAAGADTTLAPLQFVRAWLGSTEVDWPGALDSAAHDALRREWLVACDDLLAGTTVDTSRWTSLRNTARALFAHTDDSLHQLENDLVTMLEHLSPPPSVSDYHAWSLILLRSGRFSFHRLLEYHAGWTKRDSALPALRERFFRQHVPIDATGRYDMALFERKRAEWERDNADF</sequence>
<keyword evidence="3" id="KW-1185">Reference proteome</keyword>
<dbReference type="PROSITE" id="PS51352">
    <property type="entry name" value="THIOREDOXIN_2"/>
    <property type="match status" value="1"/>
</dbReference>
<dbReference type="InterPro" id="IPR036249">
    <property type="entry name" value="Thioredoxin-like_sf"/>
</dbReference>
<dbReference type="Gene3D" id="3.40.30.10">
    <property type="entry name" value="Glutaredoxin"/>
    <property type="match status" value="1"/>
</dbReference>
<reference evidence="3" key="1">
    <citation type="journal article" date="2010" name="Nat. Biotechnol.">
        <title>Draft genome sequence of the oilseed species Ricinus communis.</title>
        <authorList>
            <person name="Chan A.P."/>
            <person name="Crabtree J."/>
            <person name="Zhao Q."/>
            <person name="Lorenzi H."/>
            <person name="Orvis J."/>
            <person name="Puiu D."/>
            <person name="Melake-Berhan A."/>
            <person name="Jones K.M."/>
            <person name="Redman J."/>
            <person name="Chen G."/>
            <person name="Cahoon E.B."/>
            <person name="Gedil M."/>
            <person name="Stanke M."/>
            <person name="Haas B.J."/>
            <person name="Wortman J.R."/>
            <person name="Fraser-Liggett C.M."/>
            <person name="Ravel J."/>
            <person name="Rabinowicz P.D."/>
        </authorList>
    </citation>
    <scope>NUCLEOTIDE SEQUENCE [LARGE SCALE GENOMIC DNA]</scope>
    <source>
        <strain evidence="3">cv. Hale</strain>
    </source>
</reference>
<dbReference type="PANTHER" id="PTHR45663">
    <property type="entry name" value="GEO12009P1"/>
    <property type="match status" value="1"/>
</dbReference>
<dbReference type="Pfam" id="PF00085">
    <property type="entry name" value="Thioredoxin"/>
    <property type="match status" value="1"/>
</dbReference>
<gene>
    <name evidence="2" type="ORF">RCOM_1833430</name>
</gene>
<evidence type="ECO:0000259" key="1">
    <source>
        <dbReference type="PROSITE" id="PS51352"/>
    </source>
</evidence>
<evidence type="ECO:0000313" key="3">
    <source>
        <dbReference type="Proteomes" id="UP000008311"/>
    </source>
</evidence>
<name>B9TJP9_RICCO</name>
<dbReference type="GO" id="GO:0005737">
    <property type="term" value="C:cytoplasm"/>
    <property type="evidence" value="ECO:0000318"/>
    <property type="project" value="GO_Central"/>
</dbReference>
<evidence type="ECO:0000313" key="2">
    <source>
        <dbReference type="EMBL" id="EEF23915.1"/>
    </source>
</evidence>
<dbReference type="CDD" id="cd02947">
    <property type="entry name" value="TRX_family"/>
    <property type="match status" value="1"/>
</dbReference>
<dbReference type="AlphaFoldDB" id="B9TJP9"/>
<protein>
    <submittedName>
        <fullName evidence="2">Thioredoxin m(Mitochondrial)-type, putative</fullName>
    </submittedName>
</protein>
<dbReference type="STRING" id="3988.B9TJP9"/>
<organism evidence="2 3">
    <name type="scientific">Ricinus communis</name>
    <name type="common">Castor bean</name>
    <dbReference type="NCBI Taxonomy" id="3988"/>
    <lineage>
        <taxon>Eukaryota</taxon>
        <taxon>Viridiplantae</taxon>
        <taxon>Streptophyta</taxon>
        <taxon>Embryophyta</taxon>
        <taxon>Tracheophyta</taxon>
        <taxon>Spermatophyta</taxon>
        <taxon>Magnoliopsida</taxon>
        <taxon>eudicotyledons</taxon>
        <taxon>Gunneridae</taxon>
        <taxon>Pentapetalae</taxon>
        <taxon>rosids</taxon>
        <taxon>fabids</taxon>
        <taxon>Malpighiales</taxon>
        <taxon>Euphorbiaceae</taxon>
        <taxon>Acalyphoideae</taxon>
        <taxon>Acalypheae</taxon>
        <taxon>Ricinus</taxon>
    </lineage>
</organism>
<dbReference type="InParanoid" id="B9TJP9"/>
<dbReference type="eggNOG" id="KOG0907">
    <property type="taxonomic scope" value="Eukaryota"/>
</dbReference>
<proteinExistence type="predicted"/>
<dbReference type="Proteomes" id="UP000008311">
    <property type="component" value="Unassembled WGS sequence"/>
</dbReference>
<dbReference type="SUPFAM" id="SSF52833">
    <property type="entry name" value="Thioredoxin-like"/>
    <property type="match status" value="1"/>
</dbReference>
<feature type="non-terminal residue" evidence="2">
    <location>
        <position position="387"/>
    </location>
</feature>
<dbReference type="InterPro" id="IPR013766">
    <property type="entry name" value="Thioredoxin_domain"/>
</dbReference>
<accession>B9TJP9</accession>
<dbReference type="GO" id="GO:0015035">
    <property type="term" value="F:protein-disulfide reductase activity"/>
    <property type="evidence" value="ECO:0000318"/>
    <property type="project" value="GO_Central"/>
</dbReference>
<dbReference type="EMBL" id="EQ984208">
    <property type="protein sequence ID" value="EEF23915.1"/>
    <property type="molecule type" value="Genomic_DNA"/>
</dbReference>
<dbReference type="PANTHER" id="PTHR45663:SF42">
    <property type="entry name" value="THIOREDOXIN M5, CHLOROPLASTIC"/>
    <property type="match status" value="1"/>
</dbReference>